<reference evidence="3" key="1">
    <citation type="submission" date="2013-07" db="EMBL/GenBank/DDBJ databases">
        <title>Sub-species coevolution in mutualistic symbiosis.</title>
        <authorList>
            <person name="Murfin K."/>
            <person name="Klassen J."/>
            <person name="Lee M."/>
            <person name="Forst S."/>
            <person name="Stock P."/>
            <person name="Goodrich-Blair H."/>
        </authorList>
    </citation>
    <scope>NUCLEOTIDE SEQUENCE [LARGE SCALE GENOMIC DNA]</scope>
    <source>
        <strain evidence="3">Feltiae Moldova</strain>
    </source>
</reference>
<protein>
    <submittedName>
        <fullName evidence="3">Putative membrane protein</fullName>
    </submittedName>
</protein>
<keyword evidence="1" id="KW-1133">Transmembrane helix</keyword>
<sequence>MSKYSSLCTKAFVVSTLALSSAGAFADEAVGKAGDVDLSSLTNSISFSGVLVALMAVAGSIITLYAGFAGIRWVLRTVKGA</sequence>
<dbReference type="RefSeq" id="WP_230581111.1">
    <property type="nucleotide sequence ID" value="NZ_CAWLWD010000194.1"/>
</dbReference>
<feature type="chain" id="PRO_5001722116" evidence="2">
    <location>
        <begin position="27"/>
        <end position="81"/>
    </location>
</feature>
<feature type="signal peptide" evidence="2">
    <location>
        <begin position="1"/>
        <end position="26"/>
    </location>
</feature>
<comment type="caution">
    <text evidence="3">The sequence shown here is derived from an EMBL/GenBank/DDBJ whole genome shotgun (WGS) entry which is preliminary data.</text>
</comment>
<keyword evidence="1" id="KW-0472">Membrane</keyword>
<evidence type="ECO:0000313" key="3">
    <source>
        <dbReference type="EMBL" id="CDH01720.1"/>
    </source>
</evidence>
<evidence type="ECO:0000256" key="1">
    <source>
        <dbReference type="SAM" id="Phobius"/>
    </source>
</evidence>
<organism evidence="3">
    <name type="scientific">Xenorhabdus bovienii str. feltiae Moldova</name>
    <dbReference type="NCBI Taxonomy" id="1398200"/>
    <lineage>
        <taxon>Bacteria</taxon>
        <taxon>Pseudomonadati</taxon>
        <taxon>Pseudomonadota</taxon>
        <taxon>Gammaproteobacteria</taxon>
        <taxon>Enterobacterales</taxon>
        <taxon>Morganellaceae</taxon>
        <taxon>Xenorhabdus</taxon>
    </lineage>
</organism>
<feature type="transmembrane region" description="Helical" evidence="1">
    <location>
        <begin position="50"/>
        <end position="75"/>
    </location>
</feature>
<dbReference type="AlphaFoldDB" id="A0A077NSF4"/>
<keyword evidence="2" id="KW-0732">Signal</keyword>
<dbReference type="EMBL" id="CBSV010000145">
    <property type="protein sequence ID" value="CDH01720.1"/>
    <property type="molecule type" value="Genomic_DNA"/>
</dbReference>
<evidence type="ECO:0000256" key="2">
    <source>
        <dbReference type="SAM" id="SignalP"/>
    </source>
</evidence>
<gene>
    <name evidence="3" type="ORF">XBFM1_2290002</name>
</gene>
<dbReference type="Proteomes" id="UP000028487">
    <property type="component" value="Unassembled WGS sequence"/>
</dbReference>
<proteinExistence type="predicted"/>
<keyword evidence="1" id="KW-0812">Transmembrane</keyword>
<dbReference type="HOGENOM" id="CLU_195416_0_0_6"/>
<accession>A0A077NSF4</accession>
<name>A0A077NSF4_XENBV</name>